<feature type="domain" description="HTH LytTR-type" evidence="5">
    <location>
        <begin position="135"/>
        <end position="236"/>
    </location>
</feature>
<dbReference type="NCBIfam" id="NF008677">
    <property type="entry name" value="PRK11697.1"/>
    <property type="match status" value="1"/>
</dbReference>
<dbReference type="SUPFAM" id="SSF52172">
    <property type="entry name" value="CheY-like"/>
    <property type="match status" value="1"/>
</dbReference>
<evidence type="ECO:0000313" key="6">
    <source>
        <dbReference type="EMBL" id="QIR05464.1"/>
    </source>
</evidence>
<protein>
    <submittedName>
        <fullName evidence="6">Two-component system response regulator BtsR</fullName>
    </submittedName>
</protein>
<gene>
    <name evidence="6" type="primary">yehT</name>
    <name evidence="6" type="ORF">HBA18_03170</name>
</gene>
<evidence type="ECO:0000259" key="4">
    <source>
        <dbReference type="PROSITE" id="PS50110"/>
    </source>
</evidence>
<dbReference type="Pfam" id="PF00072">
    <property type="entry name" value="Response_reg"/>
    <property type="match status" value="1"/>
</dbReference>
<feature type="modified residue" description="4-aspartylphosphate" evidence="3">
    <location>
        <position position="54"/>
    </location>
</feature>
<dbReference type="Gene3D" id="3.40.50.2300">
    <property type="match status" value="1"/>
</dbReference>
<evidence type="ECO:0000256" key="1">
    <source>
        <dbReference type="ARBA" id="ARBA00023012"/>
    </source>
</evidence>
<evidence type="ECO:0000259" key="5">
    <source>
        <dbReference type="PROSITE" id="PS50930"/>
    </source>
</evidence>
<dbReference type="SMART" id="SM00850">
    <property type="entry name" value="LytTR"/>
    <property type="match status" value="1"/>
</dbReference>
<dbReference type="SMART" id="SM00448">
    <property type="entry name" value="REC"/>
    <property type="match status" value="1"/>
</dbReference>
<dbReference type="PROSITE" id="PS50930">
    <property type="entry name" value="HTH_LYTTR"/>
    <property type="match status" value="1"/>
</dbReference>
<dbReference type="PANTHER" id="PTHR48111">
    <property type="entry name" value="REGULATOR OF RPOS"/>
    <property type="match status" value="1"/>
</dbReference>
<proteinExistence type="predicted"/>
<keyword evidence="1" id="KW-0902">Two-component regulatory system</keyword>
<dbReference type="InterPro" id="IPR011006">
    <property type="entry name" value="CheY-like_superfamily"/>
</dbReference>
<dbReference type="Gene3D" id="2.40.50.1020">
    <property type="entry name" value="LytTr DNA-binding domain"/>
    <property type="match status" value="1"/>
</dbReference>
<dbReference type="InterPro" id="IPR039420">
    <property type="entry name" value="WalR-like"/>
</dbReference>
<dbReference type="InterPro" id="IPR001789">
    <property type="entry name" value="Sig_transdc_resp-reg_receiver"/>
</dbReference>
<accession>A0ABX6K1V9</accession>
<keyword evidence="3" id="KW-0597">Phosphoprotein</keyword>
<dbReference type="Proteomes" id="UP000501408">
    <property type="component" value="Chromosome 1"/>
</dbReference>
<evidence type="ECO:0000256" key="2">
    <source>
        <dbReference type="ARBA" id="ARBA00023125"/>
    </source>
</evidence>
<dbReference type="Pfam" id="PF04397">
    <property type="entry name" value="LytTR"/>
    <property type="match status" value="1"/>
</dbReference>
<keyword evidence="7" id="KW-1185">Reference proteome</keyword>
<evidence type="ECO:0000256" key="3">
    <source>
        <dbReference type="PROSITE-ProRule" id="PRU00169"/>
    </source>
</evidence>
<dbReference type="InterPro" id="IPR007492">
    <property type="entry name" value="LytTR_DNA-bd_dom"/>
</dbReference>
<dbReference type="PANTHER" id="PTHR48111:SF3">
    <property type="entry name" value="TRANSCRIPTIONAL REGULATORY PROTEIN BTSR"/>
    <property type="match status" value="1"/>
</dbReference>
<organism evidence="6 7">
    <name type="scientific">Salinivibrio costicola</name>
    <name type="common">Vibrio costicola</name>
    <dbReference type="NCBI Taxonomy" id="51367"/>
    <lineage>
        <taxon>Bacteria</taxon>
        <taxon>Pseudomonadati</taxon>
        <taxon>Pseudomonadota</taxon>
        <taxon>Gammaproteobacteria</taxon>
        <taxon>Vibrionales</taxon>
        <taxon>Vibrionaceae</taxon>
        <taxon>Salinivibrio</taxon>
    </lineage>
</organism>
<dbReference type="EMBL" id="CP050266">
    <property type="protein sequence ID" value="QIR05464.1"/>
    <property type="molecule type" value="Genomic_DNA"/>
</dbReference>
<evidence type="ECO:0000313" key="7">
    <source>
        <dbReference type="Proteomes" id="UP000501408"/>
    </source>
</evidence>
<sequence length="239" mass="26624">MIRALIVDDELYAREALEDELLGLGGVTIIGQCNNAIDALKTINHTRPDVVFLDIQMPRVTGLELLAMLDPETMPKVVFVTAYDEFAVQAFEDNAFDYLLKPIETARLKKSLDKLSRELNRQEDYQAITPALELLPCAGHNRITLVPHQDVEVARTSVTGVTLLTANGESVTHLSLKVLEDKTPLMRCHRQFLVHPAAIREIRLLDNGLAEVVTASAHSVPVSRRYLKALKDKLGLTHN</sequence>
<name>A0ABX6K1V9_SALCS</name>
<dbReference type="RefSeq" id="WP_077639503.1">
    <property type="nucleotide sequence ID" value="NZ_CP050266.1"/>
</dbReference>
<dbReference type="PROSITE" id="PS50110">
    <property type="entry name" value="RESPONSE_REGULATORY"/>
    <property type="match status" value="1"/>
</dbReference>
<reference evidence="6 7" key="1">
    <citation type="submission" date="2020-03" db="EMBL/GenBank/DDBJ databases">
        <title>Genome mining reveals the biosynthetic pathways of PHA and ectoines of the halophilic strain Salinivibrio costicola M318 isolated from fermented shrimp paste.</title>
        <authorList>
            <person name="Doan T.V."/>
            <person name="Tran L.T."/>
            <person name="Trieu T.A."/>
            <person name="Nguyen Q.V."/>
            <person name="Quach T.N."/>
            <person name="Phi T.Q."/>
            <person name="Kumar S."/>
        </authorList>
    </citation>
    <scope>NUCLEOTIDE SEQUENCE [LARGE SCALE GENOMIC DNA]</scope>
    <source>
        <strain evidence="6 7">M318</strain>
    </source>
</reference>
<feature type="domain" description="Response regulatory" evidence="4">
    <location>
        <begin position="3"/>
        <end position="116"/>
    </location>
</feature>
<keyword evidence="2" id="KW-0238">DNA-binding</keyword>